<gene>
    <name evidence="1" type="ORF">COO91_00105</name>
</gene>
<organism evidence="1 2">
    <name type="scientific">Nostoc flagelliforme CCNUN1</name>
    <dbReference type="NCBI Taxonomy" id="2038116"/>
    <lineage>
        <taxon>Bacteria</taxon>
        <taxon>Bacillati</taxon>
        <taxon>Cyanobacteriota</taxon>
        <taxon>Cyanophyceae</taxon>
        <taxon>Nostocales</taxon>
        <taxon>Nostocaceae</taxon>
        <taxon>Nostoc</taxon>
    </lineage>
</organism>
<protein>
    <submittedName>
        <fullName evidence="1">Uncharacterized protein</fullName>
    </submittedName>
</protein>
<dbReference type="KEGG" id="nfl:COO91_00105"/>
<dbReference type="AlphaFoldDB" id="A0A2K8SFS5"/>
<dbReference type="EMBL" id="CP024785">
    <property type="protein sequence ID" value="AUB34287.1"/>
    <property type="molecule type" value="Genomic_DNA"/>
</dbReference>
<evidence type="ECO:0000313" key="2">
    <source>
        <dbReference type="Proteomes" id="UP000232003"/>
    </source>
</evidence>
<proteinExistence type="predicted"/>
<accession>A0A2K8SFS5</accession>
<dbReference type="Proteomes" id="UP000232003">
    <property type="component" value="Chromosome"/>
</dbReference>
<evidence type="ECO:0000313" key="1">
    <source>
        <dbReference type="EMBL" id="AUB34287.1"/>
    </source>
</evidence>
<keyword evidence="2" id="KW-1185">Reference proteome</keyword>
<name>A0A2K8SFS5_9NOSO</name>
<sequence>MWRGKQSLKKQFDRFIKYKYLVNWRELADNEKGKSRKKVLYTG</sequence>
<reference evidence="1 2" key="1">
    <citation type="submission" date="2017-11" db="EMBL/GenBank/DDBJ databases">
        <title>Complete genome of a free-living desiccation-tolerant cyanobacterium and its photosynthetic adaptation to extreme terrestrial habitat.</title>
        <authorList>
            <person name="Shang J."/>
        </authorList>
    </citation>
    <scope>NUCLEOTIDE SEQUENCE [LARGE SCALE GENOMIC DNA]</scope>
    <source>
        <strain evidence="1 2">CCNUN1</strain>
    </source>
</reference>